<dbReference type="PANTHER" id="PTHR32552">
    <property type="entry name" value="FERRICHROME IRON RECEPTOR-RELATED"/>
    <property type="match status" value="1"/>
</dbReference>
<dbReference type="InterPro" id="IPR000531">
    <property type="entry name" value="Beta-barrel_TonB"/>
</dbReference>
<keyword evidence="10 11" id="KW-0998">Cell outer membrane</keyword>
<dbReference type="Pfam" id="PF00593">
    <property type="entry name" value="TonB_dep_Rec_b-barrel"/>
    <property type="match status" value="1"/>
</dbReference>
<feature type="domain" description="TonB-dependent receptor plug" evidence="14">
    <location>
        <begin position="58"/>
        <end position="169"/>
    </location>
</feature>
<comment type="subcellular location">
    <subcellularLocation>
        <location evidence="1 11">Cell outer membrane</location>
        <topology evidence="1 11">Multi-pass membrane protein</topology>
    </subcellularLocation>
</comment>
<evidence type="ECO:0000256" key="4">
    <source>
        <dbReference type="ARBA" id="ARBA00022496"/>
    </source>
</evidence>
<keyword evidence="4" id="KW-0410">Iron transport</keyword>
<evidence type="ECO:0000256" key="10">
    <source>
        <dbReference type="ARBA" id="ARBA00023237"/>
    </source>
</evidence>
<organism evidence="15 16">
    <name type="scientific">Sphingobium agri</name>
    <dbReference type="NCBI Taxonomy" id="2933566"/>
    <lineage>
        <taxon>Bacteria</taxon>
        <taxon>Pseudomonadati</taxon>
        <taxon>Pseudomonadota</taxon>
        <taxon>Alphaproteobacteria</taxon>
        <taxon>Sphingomonadales</taxon>
        <taxon>Sphingomonadaceae</taxon>
        <taxon>Sphingobium</taxon>
    </lineage>
</organism>
<dbReference type="PROSITE" id="PS52016">
    <property type="entry name" value="TONB_DEPENDENT_REC_3"/>
    <property type="match status" value="1"/>
</dbReference>
<evidence type="ECO:0000256" key="3">
    <source>
        <dbReference type="ARBA" id="ARBA00022452"/>
    </source>
</evidence>
<evidence type="ECO:0000259" key="14">
    <source>
        <dbReference type="Pfam" id="PF07715"/>
    </source>
</evidence>
<keyword evidence="9 11" id="KW-0472">Membrane</keyword>
<sequence length="847" mass="91199">MRYKDSHIFACGTALLSGILAVVIPTEALAQLATSDDQGQITIPEIIVTANRREERGQDVPIAITAMSPARLEQQGINKEQDLQASVPSLVVGQNGQGSRESNSITLRGQGATFQASPGVVVYLNEVPLPSGISLSQQGGPGNFVDLENLQVLAGPQGTLFGRNTTGGAVLLVPKKPTDRFGGWVKGEIGNYNRTNAEGALNLPVNEKLAVRVVGAYHDRDGYTRDVVWNKDRDNEHWYSGRIGIVFRPTETITNYTMVYGSYSRNNGAGLIHQGYNVDGLAGISMCANLPVGFVGGYSCDVYRAASEQAKALGPRKTAFSVDVFSKIETWGVSNTTDIELSDQITLRNIASYQKMKLDYRYDNDATVLQQHDVNPGRLPGPGAVNLPGTGIPITYLNETEPTSLIPDNLRAWTEELQLQGKMLDGDLNWTVGAFYYDQKPDGAQGSRSISYCPAVSTGSESCTASHARYGVSTVSKALYGQATLDLAALSPSLNGLRLTGGYRHTWDHIEGFSTQFNDDGSQPGFVVCSKDSALIVPEATALDACKFGGSQRTNSPSWLIGLDYRISSNILVYGKVSHGYKAGGFNTYAVYFGQGTDPDTRTFLPEKVTAYEIGMKSDFRLGSVPLRFNIAAYSTDYKDIQRTAGDYNPTTGAAGARTLNADARIKGIEIEASMRPFPGVELGGNFSYTDAKYKKYQYISASGTIACNGAVAPGGVADASCIDLQYVAPYIWSAHVAAEQALGNDLGTLSFFANYSHTSKQYTNAVDIPGREPGSMLEPFGLLSVSIDWRNVAGSGFDLGLFGTNLANKLHRVSSTNSNGSFLFSSTLYGEPRMYGLRLKYSFGGE</sequence>
<evidence type="ECO:0000313" key="16">
    <source>
        <dbReference type="Proteomes" id="UP001203512"/>
    </source>
</evidence>
<dbReference type="SUPFAM" id="SSF56935">
    <property type="entry name" value="Porins"/>
    <property type="match status" value="1"/>
</dbReference>
<proteinExistence type="inferred from homology"/>
<evidence type="ECO:0000256" key="8">
    <source>
        <dbReference type="ARBA" id="ARBA00023077"/>
    </source>
</evidence>
<dbReference type="Proteomes" id="UP001203512">
    <property type="component" value="Unassembled WGS sequence"/>
</dbReference>
<name>A0ABT0DUR5_9SPHN</name>
<keyword evidence="3 11" id="KW-1134">Transmembrane beta strand</keyword>
<dbReference type="InterPro" id="IPR039426">
    <property type="entry name" value="TonB-dep_rcpt-like"/>
</dbReference>
<dbReference type="EMBL" id="JALKHS010000006">
    <property type="protein sequence ID" value="MCK0530853.1"/>
    <property type="molecule type" value="Genomic_DNA"/>
</dbReference>
<feature type="domain" description="TonB-dependent receptor-like beta-barrel" evidence="13">
    <location>
        <begin position="319"/>
        <end position="807"/>
    </location>
</feature>
<dbReference type="Gene3D" id="2.40.170.20">
    <property type="entry name" value="TonB-dependent receptor, beta-barrel domain"/>
    <property type="match status" value="1"/>
</dbReference>
<reference evidence="15 16" key="1">
    <citation type="submission" date="2022-04" db="EMBL/GenBank/DDBJ databases">
        <authorList>
            <person name="Huq M.A."/>
        </authorList>
    </citation>
    <scope>NUCLEOTIDE SEQUENCE [LARGE SCALE GENOMIC DNA]</scope>
    <source>
        <strain evidence="15 16">MAH-33</strain>
    </source>
</reference>
<evidence type="ECO:0000256" key="11">
    <source>
        <dbReference type="PROSITE-ProRule" id="PRU01360"/>
    </source>
</evidence>
<evidence type="ECO:0000313" key="15">
    <source>
        <dbReference type="EMBL" id="MCK0530853.1"/>
    </source>
</evidence>
<keyword evidence="16" id="KW-1185">Reference proteome</keyword>
<comment type="similarity">
    <text evidence="11 12">Belongs to the TonB-dependent receptor family.</text>
</comment>
<dbReference type="InterPro" id="IPR036942">
    <property type="entry name" value="Beta-barrel_TonB_sf"/>
</dbReference>
<comment type="caution">
    <text evidence="15">The sequence shown here is derived from an EMBL/GenBank/DDBJ whole genome shotgun (WGS) entry which is preliminary data.</text>
</comment>
<keyword evidence="7" id="KW-0406">Ion transport</keyword>
<evidence type="ECO:0000256" key="5">
    <source>
        <dbReference type="ARBA" id="ARBA00022692"/>
    </source>
</evidence>
<accession>A0ABT0DUR5</accession>
<dbReference type="InterPro" id="IPR012910">
    <property type="entry name" value="Plug_dom"/>
</dbReference>
<gene>
    <name evidence="15" type="ORF">MU848_04550</name>
</gene>
<evidence type="ECO:0000256" key="2">
    <source>
        <dbReference type="ARBA" id="ARBA00022448"/>
    </source>
</evidence>
<evidence type="ECO:0000259" key="13">
    <source>
        <dbReference type="Pfam" id="PF00593"/>
    </source>
</evidence>
<evidence type="ECO:0000256" key="12">
    <source>
        <dbReference type="RuleBase" id="RU003357"/>
    </source>
</evidence>
<evidence type="ECO:0000256" key="7">
    <source>
        <dbReference type="ARBA" id="ARBA00023065"/>
    </source>
</evidence>
<keyword evidence="15" id="KW-0675">Receptor</keyword>
<evidence type="ECO:0000256" key="6">
    <source>
        <dbReference type="ARBA" id="ARBA00023004"/>
    </source>
</evidence>
<protein>
    <submittedName>
        <fullName evidence="15">TonB-dependent receptor</fullName>
    </submittedName>
</protein>
<evidence type="ECO:0000256" key="1">
    <source>
        <dbReference type="ARBA" id="ARBA00004571"/>
    </source>
</evidence>
<evidence type="ECO:0000256" key="9">
    <source>
        <dbReference type="ARBA" id="ARBA00023136"/>
    </source>
</evidence>
<dbReference type="Pfam" id="PF07715">
    <property type="entry name" value="Plug"/>
    <property type="match status" value="1"/>
</dbReference>
<keyword evidence="8 12" id="KW-0798">TonB box</keyword>
<keyword evidence="2 11" id="KW-0813">Transport</keyword>
<keyword evidence="5 11" id="KW-0812">Transmembrane</keyword>
<dbReference type="PANTHER" id="PTHR32552:SF81">
    <property type="entry name" value="TONB-DEPENDENT OUTER MEMBRANE RECEPTOR"/>
    <property type="match status" value="1"/>
</dbReference>
<keyword evidence="6" id="KW-0408">Iron</keyword>